<feature type="region of interest" description="Disordered" evidence="1">
    <location>
        <begin position="1"/>
        <end position="22"/>
    </location>
</feature>
<feature type="compositionally biased region" description="Polar residues" evidence="1">
    <location>
        <begin position="151"/>
        <end position="166"/>
    </location>
</feature>
<gene>
    <name evidence="2" type="ORF">DSPE1174_LOCUS15937</name>
</gene>
<accession>A0A7S2CNB5</accession>
<proteinExistence type="predicted"/>
<reference evidence="2" key="1">
    <citation type="submission" date="2021-01" db="EMBL/GenBank/DDBJ databases">
        <authorList>
            <person name="Corre E."/>
            <person name="Pelletier E."/>
            <person name="Niang G."/>
            <person name="Scheremetjew M."/>
            <person name="Finn R."/>
            <person name="Kale V."/>
            <person name="Holt S."/>
            <person name="Cochrane G."/>
            <person name="Meng A."/>
            <person name="Brown T."/>
            <person name="Cohen L."/>
        </authorList>
    </citation>
    <scope>NUCLEOTIDE SEQUENCE</scope>
    <source>
        <strain evidence="2">CCMP1381</strain>
    </source>
</reference>
<name>A0A7S2CNB5_9STRA</name>
<feature type="region of interest" description="Disordered" evidence="1">
    <location>
        <begin position="216"/>
        <end position="240"/>
    </location>
</feature>
<organism evidence="2">
    <name type="scientific">Octactis speculum</name>
    <dbReference type="NCBI Taxonomy" id="3111310"/>
    <lineage>
        <taxon>Eukaryota</taxon>
        <taxon>Sar</taxon>
        <taxon>Stramenopiles</taxon>
        <taxon>Ochrophyta</taxon>
        <taxon>Dictyochophyceae</taxon>
        <taxon>Dictyochales</taxon>
        <taxon>Dictyochaceae</taxon>
        <taxon>Octactis</taxon>
    </lineage>
</organism>
<feature type="compositionally biased region" description="Polar residues" evidence="1">
    <location>
        <begin position="216"/>
        <end position="229"/>
    </location>
</feature>
<evidence type="ECO:0000313" key="2">
    <source>
        <dbReference type="EMBL" id="CAD9430685.1"/>
    </source>
</evidence>
<feature type="compositionally biased region" description="Basic and acidic residues" evidence="1">
    <location>
        <begin position="59"/>
        <end position="71"/>
    </location>
</feature>
<dbReference type="AlphaFoldDB" id="A0A7S2CNB5"/>
<evidence type="ECO:0000256" key="1">
    <source>
        <dbReference type="SAM" id="MobiDB-lite"/>
    </source>
</evidence>
<sequence>MAKPTESMGLIEPVEVDHPDIDRETHAESVAVELKLSKHEDMEVPELCESNETNESIEVSEHTTSQDKHGELAAEDTSIIKINELSDVKKELALNQKEVDFYKAKCRRLTNEVETYKFKCQKLSQELEKSMNQHKGVVHQLMDRIRELTRSNEQVQGQTPRLNPQVKSDGRTKTNGRSNNRAQLRKVRAGSNNSGGKGALHSASWAAADVAECSKAPSSATENEQSSSPAAVVQSDALSDPVQLRSKITHKLRAAAMNNDRAALQAAITEAEKANLEHEACIGRRQLKRLG</sequence>
<feature type="region of interest" description="Disordered" evidence="1">
    <location>
        <begin position="150"/>
        <end position="200"/>
    </location>
</feature>
<feature type="compositionally biased region" description="Polar residues" evidence="1">
    <location>
        <begin position="173"/>
        <end position="182"/>
    </location>
</feature>
<protein>
    <submittedName>
        <fullName evidence="2">Uncharacterized protein</fullName>
    </submittedName>
</protein>
<dbReference type="EMBL" id="HBGS01031205">
    <property type="protein sequence ID" value="CAD9430685.1"/>
    <property type="molecule type" value="Transcribed_RNA"/>
</dbReference>
<feature type="region of interest" description="Disordered" evidence="1">
    <location>
        <begin position="41"/>
        <end position="71"/>
    </location>
</feature>